<feature type="non-terminal residue" evidence="2">
    <location>
        <position position="81"/>
    </location>
</feature>
<gene>
    <name evidence="2" type="ORF">JZ751_028514</name>
</gene>
<protein>
    <submittedName>
        <fullName evidence="2">Uncharacterized protein</fullName>
    </submittedName>
</protein>
<evidence type="ECO:0000313" key="3">
    <source>
        <dbReference type="Proteomes" id="UP000824540"/>
    </source>
</evidence>
<name>A0A8T2MQR4_9TELE</name>
<keyword evidence="3" id="KW-1185">Reference proteome</keyword>
<feature type="non-terminal residue" evidence="2">
    <location>
        <position position="1"/>
    </location>
</feature>
<proteinExistence type="predicted"/>
<sequence length="81" mass="8570">PLCLCVSLCLCSPSPSDSVCLSLSKGDHAPLHEAVYEEIEYKLAREGTYSAPRWGSVLSEDPPSGYEDVGDSEGHSLSGKG</sequence>
<organism evidence="2 3">
    <name type="scientific">Albula glossodonta</name>
    <name type="common">roundjaw bonefish</name>
    <dbReference type="NCBI Taxonomy" id="121402"/>
    <lineage>
        <taxon>Eukaryota</taxon>
        <taxon>Metazoa</taxon>
        <taxon>Chordata</taxon>
        <taxon>Craniata</taxon>
        <taxon>Vertebrata</taxon>
        <taxon>Euteleostomi</taxon>
        <taxon>Actinopterygii</taxon>
        <taxon>Neopterygii</taxon>
        <taxon>Teleostei</taxon>
        <taxon>Albuliformes</taxon>
        <taxon>Albulidae</taxon>
        <taxon>Albula</taxon>
    </lineage>
</organism>
<dbReference type="EMBL" id="JAFBMS010000836">
    <property type="protein sequence ID" value="KAG9329943.1"/>
    <property type="molecule type" value="Genomic_DNA"/>
</dbReference>
<dbReference type="OrthoDB" id="8952994at2759"/>
<reference evidence="2" key="1">
    <citation type="thesis" date="2021" institute="BYU ScholarsArchive" country="Provo, UT, USA">
        <title>Applications of and Algorithms for Genome Assembly and Genomic Analyses with an Emphasis on Marine Teleosts.</title>
        <authorList>
            <person name="Pickett B.D."/>
        </authorList>
    </citation>
    <scope>NUCLEOTIDE SEQUENCE</scope>
    <source>
        <strain evidence="2">HI-2016</strain>
    </source>
</reference>
<accession>A0A8T2MQR4</accession>
<dbReference type="Proteomes" id="UP000824540">
    <property type="component" value="Unassembled WGS sequence"/>
</dbReference>
<feature type="region of interest" description="Disordered" evidence="1">
    <location>
        <begin position="53"/>
        <end position="81"/>
    </location>
</feature>
<comment type="caution">
    <text evidence="2">The sequence shown here is derived from an EMBL/GenBank/DDBJ whole genome shotgun (WGS) entry which is preliminary data.</text>
</comment>
<evidence type="ECO:0000256" key="1">
    <source>
        <dbReference type="SAM" id="MobiDB-lite"/>
    </source>
</evidence>
<dbReference type="AlphaFoldDB" id="A0A8T2MQR4"/>
<evidence type="ECO:0000313" key="2">
    <source>
        <dbReference type="EMBL" id="KAG9329943.1"/>
    </source>
</evidence>